<feature type="binding site" evidence="2">
    <location>
        <position position="48"/>
    </location>
    <ligand>
        <name>substrate</name>
    </ligand>
</feature>
<comment type="cofactor">
    <cofactor evidence="2">
        <name>Mg(2+)</name>
        <dbReference type="ChEBI" id="CHEBI:18420"/>
    </cofactor>
    <text evidence="2">Binds 2 magnesium ions per subunit.</text>
</comment>
<feature type="binding site" evidence="2">
    <location>
        <begin position="32"/>
        <end position="35"/>
    </location>
    <ligand>
        <name>substrate</name>
    </ligand>
</feature>
<keyword evidence="1 2" id="KW-0808">Transferase</keyword>
<accession>A0A1T5HT34</accession>
<feature type="binding site" evidence="2">
    <location>
        <position position="36"/>
    </location>
    <ligand>
        <name>substrate</name>
    </ligand>
</feature>
<comment type="subunit">
    <text evidence="2">Homodimer.</text>
</comment>
<dbReference type="EC" id="2.5.1.-" evidence="2"/>
<keyword evidence="4" id="KW-1185">Reference proteome</keyword>
<dbReference type="HAMAP" id="MF_01139">
    <property type="entry name" value="ISPT"/>
    <property type="match status" value="1"/>
</dbReference>
<dbReference type="CDD" id="cd00475">
    <property type="entry name" value="Cis_IPPS"/>
    <property type="match status" value="1"/>
</dbReference>
<dbReference type="STRING" id="889453.SAMN03080601_03143"/>
<feature type="binding site" evidence="2">
    <location>
        <position position="82"/>
    </location>
    <ligand>
        <name>substrate</name>
    </ligand>
</feature>
<organism evidence="3 4">
    <name type="scientific">Alkalitalea saponilacus</name>
    <dbReference type="NCBI Taxonomy" id="889453"/>
    <lineage>
        <taxon>Bacteria</taxon>
        <taxon>Pseudomonadati</taxon>
        <taxon>Bacteroidota</taxon>
        <taxon>Bacteroidia</taxon>
        <taxon>Marinilabiliales</taxon>
        <taxon>Marinilabiliaceae</taxon>
        <taxon>Alkalitalea</taxon>
    </lineage>
</organism>
<feature type="binding site" evidence="2">
    <location>
        <begin position="76"/>
        <end position="78"/>
    </location>
    <ligand>
        <name>substrate</name>
    </ligand>
</feature>
<dbReference type="GO" id="GO:0016094">
    <property type="term" value="P:polyprenol biosynthetic process"/>
    <property type="evidence" value="ECO:0007669"/>
    <property type="project" value="TreeGrafter"/>
</dbReference>
<feature type="binding site" evidence="2">
    <location>
        <position position="80"/>
    </location>
    <ligand>
        <name>substrate</name>
    </ligand>
</feature>
<dbReference type="Proteomes" id="UP000191055">
    <property type="component" value="Unassembled WGS sequence"/>
</dbReference>
<feature type="active site" description="Proton acceptor" evidence="2">
    <location>
        <position position="79"/>
    </location>
</feature>
<dbReference type="KEGG" id="asx:CDL62_04885"/>
<dbReference type="InterPro" id="IPR001441">
    <property type="entry name" value="UPP_synth-like"/>
</dbReference>
<feature type="binding site" evidence="2">
    <location>
        <position position="44"/>
    </location>
    <ligand>
        <name>substrate</name>
    </ligand>
</feature>
<feature type="binding site" evidence="2">
    <location>
        <begin position="205"/>
        <end position="207"/>
    </location>
    <ligand>
        <name>substrate</name>
    </ligand>
</feature>
<feature type="binding site" evidence="2">
    <location>
        <position position="31"/>
    </location>
    <ligand>
        <name>Mg(2+)</name>
        <dbReference type="ChEBI" id="CHEBI:18420"/>
    </ligand>
</feature>
<evidence type="ECO:0000313" key="4">
    <source>
        <dbReference type="Proteomes" id="UP000191055"/>
    </source>
</evidence>
<comment type="function">
    <text evidence="2">Catalyzes the condensation of isopentenyl diphosphate (IPP) with allylic pyrophosphates generating different type of terpenoids.</text>
</comment>
<dbReference type="SUPFAM" id="SSF64005">
    <property type="entry name" value="Undecaprenyl diphosphate synthase"/>
    <property type="match status" value="1"/>
</dbReference>
<dbReference type="InterPro" id="IPR036424">
    <property type="entry name" value="UPP_synth-like_sf"/>
</dbReference>
<feature type="binding site" evidence="2">
    <location>
        <position position="199"/>
    </location>
    <ligand>
        <name>substrate</name>
    </ligand>
</feature>
<dbReference type="PANTHER" id="PTHR10291:SF0">
    <property type="entry name" value="DEHYDRODOLICHYL DIPHOSPHATE SYNTHASE 2"/>
    <property type="match status" value="1"/>
</dbReference>
<dbReference type="Gene3D" id="3.40.1180.10">
    <property type="entry name" value="Decaprenyl diphosphate synthase-like"/>
    <property type="match status" value="1"/>
</dbReference>
<dbReference type="NCBIfam" id="TIGR00055">
    <property type="entry name" value="uppS"/>
    <property type="match status" value="1"/>
</dbReference>
<dbReference type="FunFam" id="3.40.1180.10:FF:000001">
    <property type="entry name" value="(2E,6E)-farnesyl-diphosphate-specific ditrans,polycis-undecaprenyl-diphosphate synthase"/>
    <property type="match status" value="1"/>
</dbReference>
<feature type="active site" evidence="2">
    <location>
        <position position="31"/>
    </location>
</feature>
<evidence type="ECO:0000313" key="3">
    <source>
        <dbReference type="EMBL" id="SKC23858.1"/>
    </source>
</evidence>
<name>A0A1T5HT34_9BACT</name>
<sequence length="258" mass="29654">MVSTTEEEDSMLLKEQLNREKLPRHVAIIMDGNGRWAKKRGNVRVFGHQNGVKAVREVTEAAAEMGIDFLTLYAFSTENWTRPKNEVDALMSLLVSTIASETKTLMKNNVKLKSIGCKKSLPGNVIDKLNTCIEKTSNNTGLTLVLALSYSSRWEIIQGIKQLAEDVKNNKINSDEINDHLFSQYLETKNMPDPELLIRTSGELRISNFLLWQIAYSELYFSDVLWPDFRKEHFHEALLNYQQRERRFGKTSDQLILK</sequence>
<dbReference type="Pfam" id="PF01255">
    <property type="entry name" value="Prenyltransf"/>
    <property type="match status" value="1"/>
</dbReference>
<dbReference type="PANTHER" id="PTHR10291">
    <property type="entry name" value="DEHYDRODOLICHYL DIPHOSPHATE SYNTHASE FAMILY MEMBER"/>
    <property type="match status" value="1"/>
</dbReference>
<dbReference type="PROSITE" id="PS01066">
    <property type="entry name" value="UPP_SYNTHASE"/>
    <property type="match status" value="1"/>
</dbReference>
<protein>
    <recommendedName>
        <fullName evidence="2">Isoprenyl transferase</fullName>
        <ecNumber evidence="2">2.5.1.-</ecNumber>
    </recommendedName>
</protein>
<gene>
    <name evidence="3" type="ORF">SAMN03080601_03143</name>
</gene>
<dbReference type="NCBIfam" id="NF011405">
    <property type="entry name" value="PRK14830.1"/>
    <property type="match status" value="1"/>
</dbReference>
<evidence type="ECO:0000256" key="2">
    <source>
        <dbReference type="HAMAP-Rule" id="MF_01139"/>
    </source>
</evidence>
<keyword evidence="2" id="KW-0479">Metal-binding</keyword>
<dbReference type="OrthoDB" id="4191603at2"/>
<proteinExistence type="inferred from homology"/>
<dbReference type="GO" id="GO:0000287">
    <property type="term" value="F:magnesium ion binding"/>
    <property type="evidence" value="ECO:0007669"/>
    <property type="project" value="UniProtKB-UniRule"/>
</dbReference>
<dbReference type="GO" id="GO:0045547">
    <property type="term" value="F:ditrans,polycis-polyprenyl diphosphate synthase [(2E,6E)-farnesyl diphosphate specific] activity"/>
    <property type="evidence" value="ECO:0007669"/>
    <property type="project" value="TreeGrafter"/>
</dbReference>
<comment type="similarity">
    <text evidence="2">Belongs to the UPP synthase family.</text>
</comment>
<evidence type="ECO:0000256" key="1">
    <source>
        <dbReference type="ARBA" id="ARBA00022679"/>
    </source>
</evidence>
<keyword evidence="2" id="KW-0460">Magnesium</keyword>
<feature type="binding site" evidence="2">
    <location>
        <position position="218"/>
    </location>
    <ligand>
        <name>Mg(2+)</name>
        <dbReference type="ChEBI" id="CHEBI:18420"/>
    </ligand>
</feature>
<dbReference type="EMBL" id="FUYV01000022">
    <property type="protein sequence ID" value="SKC23858.1"/>
    <property type="molecule type" value="Genomic_DNA"/>
</dbReference>
<dbReference type="InterPro" id="IPR018520">
    <property type="entry name" value="UPP_synth-like_CS"/>
</dbReference>
<reference evidence="3 4" key="1">
    <citation type="submission" date="2017-02" db="EMBL/GenBank/DDBJ databases">
        <authorList>
            <person name="Peterson S.W."/>
        </authorList>
    </citation>
    <scope>NUCLEOTIDE SEQUENCE [LARGE SCALE GENOMIC DNA]</scope>
    <source>
        <strain evidence="3 4">DSM 24412</strain>
    </source>
</reference>
<dbReference type="AlphaFoldDB" id="A0A1T5HT34"/>